<dbReference type="PANTHER" id="PTHR34031">
    <property type="entry name" value="CENTROSOMAL PROTEIN OF 162 KDA"/>
    <property type="match status" value="1"/>
</dbReference>
<feature type="compositionally biased region" description="Polar residues" evidence="10">
    <location>
        <begin position="29"/>
        <end position="38"/>
    </location>
</feature>
<feature type="region of interest" description="Disordered" evidence="10">
    <location>
        <begin position="773"/>
        <end position="807"/>
    </location>
</feature>
<keyword evidence="12" id="KW-1185">Reference proteome</keyword>
<feature type="compositionally biased region" description="Basic and acidic residues" evidence="10">
    <location>
        <begin position="243"/>
        <end position="252"/>
    </location>
</feature>
<comment type="similarity">
    <text evidence="2">Belongs to the CEP162 family.</text>
</comment>
<dbReference type="PANTHER" id="PTHR34031:SF1">
    <property type="entry name" value="CENTROSOMAL PROTEIN OF 162 KDA"/>
    <property type="match status" value="1"/>
</dbReference>
<feature type="coiled-coil region" evidence="9">
    <location>
        <begin position="1172"/>
        <end position="1275"/>
    </location>
</feature>
<keyword evidence="4" id="KW-0963">Cytoplasm</keyword>
<evidence type="ECO:0000313" key="11">
    <source>
        <dbReference type="EMBL" id="CAH3192617.1"/>
    </source>
</evidence>
<feature type="compositionally biased region" description="Low complexity" evidence="10">
    <location>
        <begin position="710"/>
        <end position="722"/>
    </location>
</feature>
<feature type="region of interest" description="Disordered" evidence="10">
    <location>
        <begin position="1331"/>
        <end position="1355"/>
    </location>
</feature>
<evidence type="ECO:0000256" key="5">
    <source>
        <dbReference type="ARBA" id="ARBA00022701"/>
    </source>
</evidence>
<feature type="coiled-coil region" evidence="9">
    <location>
        <begin position="848"/>
        <end position="1032"/>
    </location>
</feature>
<keyword evidence="7 9" id="KW-0175">Coiled coil</keyword>
<evidence type="ECO:0000256" key="9">
    <source>
        <dbReference type="SAM" id="Coils"/>
    </source>
</evidence>
<feature type="compositionally biased region" description="Low complexity" evidence="10">
    <location>
        <begin position="353"/>
        <end position="366"/>
    </location>
</feature>
<comment type="subcellular location">
    <subcellularLocation>
        <location evidence="1">Cytoplasm</location>
        <location evidence="1">Cytoskeleton</location>
        <location evidence="1">Microtubule organizing center</location>
        <location evidence="1">Centrosome</location>
        <location evidence="1">Centriole</location>
    </subcellularLocation>
</comment>
<evidence type="ECO:0000256" key="2">
    <source>
        <dbReference type="ARBA" id="ARBA00009485"/>
    </source>
</evidence>
<evidence type="ECO:0000256" key="3">
    <source>
        <dbReference type="ARBA" id="ARBA00021406"/>
    </source>
</evidence>
<feature type="compositionally biased region" description="Acidic residues" evidence="10">
    <location>
        <begin position="621"/>
        <end position="634"/>
    </location>
</feature>
<dbReference type="Proteomes" id="UP001159427">
    <property type="component" value="Unassembled WGS sequence"/>
</dbReference>
<gene>
    <name evidence="11" type="ORF">PEVE_00024232</name>
</gene>
<evidence type="ECO:0000313" key="12">
    <source>
        <dbReference type="Proteomes" id="UP001159427"/>
    </source>
</evidence>
<evidence type="ECO:0000256" key="1">
    <source>
        <dbReference type="ARBA" id="ARBA00004114"/>
    </source>
</evidence>
<feature type="coiled-coil region" evidence="9">
    <location>
        <begin position="1072"/>
        <end position="1134"/>
    </location>
</feature>
<evidence type="ECO:0000256" key="7">
    <source>
        <dbReference type="ARBA" id="ARBA00023054"/>
    </source>
</evidence>
<feature type="compositionally biased region" description="Basic and acidic residues" evidence="10">
    <location>
        <begin position="671"/>
        <end position="689"/>
    </location>
</feature>
<sequence>MSDRWENLRDRFKKKDIDLDAEFEKFLNESMSDESSMGSPRIKTPDLKTKPVGDQMPWWAEEDDEDDNDKREATRQSWLKPKKSEVKEQEELKHHDQDAVDNAATPIVPTAVPHSAKGSLTALSAGSHFDSSALSISRDSLEEGLAKSTEKTKLPPEEILKRLGSEDFEDTFTHSDETKTGTGASPSPPVPQSFATTKPTSMGLETMNELADKEKFFYNVEDGSSPVDYQKKLGEISTSESVTQERREDDRLQATGAELGDSIFNMTGTADKMNRTAVDDAVEDNEEQDEEYSDNFEDEKIPEAELLDTEGPPRPTAPEPPEAAKPSLLSKVSLMESLDSTLETKRPAAALSLLSQQKKQQQVVASPDATAEEVSPEGKVPSMLRTGTEYEASGSTRDIHELQAALQAAQLTVTGTGSRYSGNLELPPTSSVIQGVDQSKEGQIVIEKNDQGETRARGFNLQPVVVTDDWQASSAAMTTQGKNTSSFISVDTERGFGLKPVKNNSGFKGSVQGIIQDLGSSVMSSVDDAYMKVDILEPHGLDLTSAVTSGGRGFDLQPTEDFRGFSLQPATGARGLDLKPAVDAPPDSVEDGRGIDLQTAAEDERGFSLQPVVNLLESELKEDQEDEDEDEDTPPPESLQSIKNIARARRSAGKDNLKKSTEAKVTAKRTSKADKERSRRTSSIKEKPAQKKGKGKLGSTSVEKSHLFKPSPSSAPSWSPTPTLRSTRTKTNKSLGASKKLNLESKTIESSPSAKHLAASVESFANYLKHFVRPDSENTEPPAARWSRDEPAKSVSRTSFRMASDEHRLSREKALQAEVENWQLAWKDEKKRNDKLIAEMASREKEWSRRDERSRLEYESQIHELKQELFVMQSKLNEFEKEADVRKKIAAGGNLEIASEEELKRLEKEVREQEQLLTGYQQENERLYKELKQMQAKEKANEARMFSENQKLASELANLKEKVERRESGDIPAPGSASLGADKISQLTAEMRTLRRRVNDVQEEAEGLRRAKSKLEDRIRGVEGERDAAVKQSSQVVGSNAREIAELESRYTTEVERLRSKLKWYAENQALLDRDALTLKKKEEEISELKETVARLQAQHGQTMAEKKQRGVERATDAKRIQDLERQVREMEEIIKRRYPNSLPALIYAAASAPGHAQAVTTESPRKQSPTYAFLENRVKKLEAELEDKDEDASKRIRCVEQKYNALRMEYEDRIKDLERDLQSAQDRYDTVSRSNTRVLEDELQTVRAENESKVRQLKTEVQVLQVALSKAESMEISGGKTSRRRKLELEKRLSDDSNSLIKSLQEKLEKKDFELEDLRQTCNRLQREREQMLASERTQVDKQTSPTTDPTVENLTQENKRLKEQMSRLSLDMDQQRVRFQASLAETERSARLSREEAADQLASAQAQHKREIDQLKAEFAVSHGSSKIAELKSQLAGQEIVIQRLKAKMADASVNAGAVASAKVREESLQQQVNQLQVDLRRAKERFSPEMKQFDSLETKIAAMEQRHSQREVDLQRIIEKTHLTAKIEKEETEAKWRQVVRQKNREIEKFRYELDAILEILSELKRQGVVIPLRNEEGYVP</sequence>
<comment type="caution">
    <text evidence="11">The sequence shown here is derived from an EMBL/GenBank/DDBJ whole genome shotgun (WGS) entry which is preliminary data.</text>
</comment>
<name>A0ABN8SLX7_9CNID</name>
<feature type="compositionally biased region" description="Acidic residues" evidence="10">
    <location>
        <begin position="280"/>
        <end position="297"/>
    </location>
</feature>
<evidence type="ECO:0000256" key="4">
    <source>
        <dbReference type="ARBA" id="ARBA00022490"/>
    </source>
</evidence>
<dbReference type="InterPro" id="IPR038774">
    <property type="entry name" value="CEP162-like"/>
</dbReference>
<evidence type="ECO:0000256" key="8">
    <source>
        <dbReference type="ARBA" id="ARBA00023212"/>
    </source>
</evidence>
<proteinExistence type="inferred from homology"/>
<feature type="region of interest" description="Disordered" evidence="10">
    <location>
        <begin position="621"/>
        <end position="756"/>
    </location>
</feature>
<keyword evidence="6" id="KW-0970">Cilium biogenesis/degradation</keyword>
<feature type="compositionally biased region" description="Basic and acidic residues" evidence="10">
    <location>
        <begin position="652"/>
        <end position="662"/>
    </location>
</feature>
<feature type="compositionally biased region" description="Pro residues" evidence="10">
    <location>
        <begin position="312"/>
        <end position="323"/>
    </location>
</feature>
<feature type="compositionally biased region" description="Polar residues" evidence="10">
    <location>
        <begin position="1342"/>
        <end position="1355"/>
    </location>
</feature>
<feature type="region of interest" description="Disordered" evidence="10">
    <location>
        <begin position="353"/>
        <end position="385"/>
    </location>
</feature>
<keyword evidence="5" id="KW-0493">Microtubule</keyword>
<evidence type="ECO:0000256" key="6">
    <source>
        <dbReference type="ARBA" id="ARBA00022794"/>
    </source>
</evidence>
<protein>
    <recommendedName>
        <fullName evidence="3">Centrosomal protein of 162 kDa</fullName>
    </recommendedName>
</protein>
<evidence type="ECO:0000256" key="10">
    <source>
        <dbReference type="SAM" id="MobiDB-lite"/>
    </source>
</evidence>
<feature type="compositionally biased region" description="Basic and acidic residues" evidence="10">
    <location>
        <begin position="140"/>
        <end position="179"/>
    </location>
</feature>
<dbReference type="EMBL" id="CALNXI010003236">
    <property type="protein sequence ID" value="CAH3192617.1"/>
    <property type="molecule type" value="Genomic_DNA"/>
</dbReference>
<feature type="region of interest" description="Disordered" evidence="10">
    <location>
        <begin position="140"/>
        <end position="204"/>
    </location>
</feature>
<accession>A0ABN8SLX7</accession>
<reference evidence="11 12" key="1">
    <citation type="submission" date="2022-05" db="EMBL/GenBank/DDBJ databases">
        <authorList>
            <consortium name="Genoscope - CEA"/>
            <person name="William W."/>
        </authorList>
    </citation>
    <scope>NUCLEOTIDE SEQUENCE [LARGE SCALE GENOMIC DNA]</scope>
</reference>
<organism evidence="11 12">
    <name type="scientific">Porites evermanni</name>
    <dbReference type="NCBI Taxonomy" id="104178"/>
    <lineage>
        <taxon>Eukaryota</taxon>
        <taxon>Metazoa</taxon>
        <taxon>Cnidaria</taxon>
        <taxon>Anthozoa</taxon>
        <taxon>Hexacorallia</taxon>
        <taxon>Scleractinia</taxon>
        <taxon>Fungiina</taxon>
        <taxon>Poritidae</taxon>
        <taxon>Porites</taxon>
    </lineage>
</organism>
<feature type="region of interest" description="Disordered" evidence="10">
    <location>
        <begin position="28"/>
        <end position="104"/>
    </location>
</feature>
<feature type="compositionally biased region" description="Basic and acidic residues" evidence="10">
    <location>
        <begin position="82"/>
        <end position="98"/>
    </location>
</feature>
<feature type="region of interest" description="Disordered" evidence="10">
    <location>
        <begin position="223"/>
        <end position="329"/>
    </location>
</feature>
<keyword evidence="8" id="KW-0206">Cytoskeleton</keyword>